<name>A0A7C3UXK3_UNCW3</name>
<proteinExistence type="predicted"/>
<gene>
    <name evidence="2" type="ORF">ENX07_07645</name>
</gene>
<keyword evidence="1" id="KW-0812">Transmembrane</keyword>
<evidence type="ECO:0008006" key="3">
    <source>
        <dbReference type="Google" id="ProtNLM"/>
    </source>
</evidence>
<evidence type="ECO:0000256" key="1">
    <source>
        <dbReference type="SAM" id="Phobius"/>
    </source>
</evidence>
<organism evidence="2">
    <name type="scientific">candidate division WOR-3 bacterium</name>
    <dbReference type="NCBI Taxonomy" id="2052148"/>
    <lineage>
        <taxon>Bacteria</taxon>
        <taxon>Bacteria division WOR-3</taxon>
    </lineage>
</organism>
<keyword evidence="1" id="KW-1133">Transmembrane helix</keyword>
<comment type="caution">
    <text evidence="2">The sequence shown here is derived from an EMBL/GenBank/DDBJ whole genome shotgun (WGS) entry which is preliminary data.</text>
</comment>
<keyword evidence="1" id="KW-0472">Membrane</keyword>
<dbReference type="EMBL" id="DTMQ01000046">
    <property type="protein sequence ID" value="HGE99921.1"/>
    <property type="molecule type" value="Genomic_DNA"/>
</dbReference>
<dbReference type="AlphaFoldDB" id="A0A7C3UXK3"/>
<sequence length="254" mass="28711">MVLFSLFLFRLFEFQETGGLADLVSARGAVADLSVATSLNPSLFSSLKTGGFNFTFTHPYSLPELNYMRVCLLLKKWDLGFSSAFLVRASYTEETFSMGKGFAFSPSLSLGTLLSLYRFAIKDYDSDFLFSLSPSVSFTSNRFIISLLFLHTNQPKTLYGERLPFTLIFGVMFSFSPGTNFYFDYEREKEETFRGGLKMAHKAFYWGIGFETNPIGLTSGFGISLKVFDLSYGIRWHSQLRESHIINFGLKSSP</sequence>
<evidence type="ECO:0000313" key="2">
    <source>
        <dbReference type="EMBL" id="HGE99921.1"/>
    </source>
</evidence>
<reference evidence="2" key="1">
    <citation type="journal article" date="2020" name="mSystems">
        <title>Genome- and Community-Level Interaction Insights into Carbon Utilization and Element Cycling Functions of Hydrothermarchaeota in Hydrothermal Sediment.</title>
        <authorList>
            <person name="Zhou Z."/>
            <person name="Liu Y."/>
            <person name="Xu W."/>
            <person name="Pan J."/>
            <person name="Luo Z.H."/>
            <person name="Li M."/>
        </authorList>
    </citation>
    <scope>NUCLEOTIDE SEQUENCE [LARGE SCALE GENOMIC DNA]</scope>
    <source>
        <strain evidence="2">SpSt-906</strain>
    </source>
</reference>
<protein>
    <recommendedName>
        <fullName evidence="3">PorV/PorQ family protein</fullName>
    </recommendedName>
</protein>
<accession>A0A7C3UXK3</accession>
<feature type="transmembrane region" description="Helical" evidence="1">
    <location>
        <begin position="163"/>
        <end position="183"/>
    </location>
</feature>
<feature type="transmembrane region" description="Helical" evidence="1">
    <location>
        <begin position="128"/>
        <end position="151"/>
    </location>
</feature>
<feature type="transmembrane region" description="Helical" evidence="1">
    <location>
        <begin position="102"/>
        <end position="121"/>
    </location>
</feature>